<dbReference type="NCBIfam" id="TIGR00409">
    <property type="entry name" value="proS_fam_II"/>
    <property type="match status" value="1"/>
</dbReference>
<dbReference type="PROSITE" id="PS50862">
    <property type="entry name" value="AA_TRNA_LIGASE_II"/>
    <property type="match status" value="1"/>
</dbReference>
<name>A0ABT6NFE6_9FIRM</name>
<dbReference type="Pfam" id="PF04073">
    <property type="entry name" value="tRNA_edit"/>
    <property type="match status" value="1"/>
</dbReference>
<dbReference type="Pfam" id="PF03129">
    <property type="entry name" value="HGTP_anticodon"/>
    <property type="match status" value="1"/>
</dbReference>
<keyword evidence="7 10" id="KW-0648">Protein biosynthesis</keyword>
<evidence type="ECO:0000256" key="2">
    <source>
        <dbReference type="ARBA" id="ARBA00011738"/>
    </source>
</evidence>
<proteinExistence type="inferred from homology"/>
<dbReference type="SUPFAM" id="SSF55826">
    <property type="entry name" value="YbaK/ProRS associated domain"/>
    <property type="match status" value="1"/>
</dbReference>
<comment type="catalytic activity">
    <reaction evidence="9 10">
        <text>tRNA(Pro) + L-proline + ATP = L-prolyl-tRNA(Pro) + AMP + diphosphate</text>
        <dbReference type="Rhea" id="RHEA:14305"/>
        <dbReference type="Rhea" id="RHEA-COMP:9700"/>
        <dbReference type="Rhea" id="RHEA-COMP:9702"/>
        <dbReference type="ChEBI" id="CHEBI:30616"/>
        <dbReference type="ChEBI" id="CHEBI:33019"/>
        <dbReference type="ChEBI" id="CHEBI:60039"/>
        <dbReference type="ChEBI" id="CHEBI:78442"/>
        <dbReference type="ChEBI" id="CHEBI:78532"/>
        <dbReference type="ChEBI" id="CHEBI:456215"/>
        <dbReference type="EC" id="6.1.1.15"/>
    </reaction>
</comment>
<evidence type="ECO:0000256" key="1">
    <source>
        <dbReference type="ARBA" id="ARBA00004496"/>
    </source>
</evidence>
<protein>
    <recommendedName>
        <fullName evidence="10">Proline--tRNA ligase</fullName>
        <ecNumber evidence="10">6.1.1.15</ecNumber>
    </recommendedName>
    <alternativeName>
        <fullName evidence="10">Prolyl-tRNA synthetase</fullName>
        <shortName evidence="10">ProRS</shortName>
    </alternativeName>
</protein>
<gene>
    <name evidence="10" type="primary">proS</name>
    <name evidence="12" type="ORF">QE109_13380</name>
</gene>
<dbReference type="HAMAP" id="MF_01569">
    <property type="entry name" value="Pro_tRNA_synth_type1"/>
    <property type="match status" value="1"/>
</dbReference>
<dbReference type="InterPro" id="IPR023717">
    <property type="entry name" value="Pro-tRNA-Synthase_IIa_type1"/>
</dbReference>
<evidence type="ECO:0000256" key="8">
    <source>
        <dbReference type="ARBA" id="ARBA00023146"/>
    </source>
</evidence>
<dbReference type="InterPro" id="IPR045864">
    <property type="entry name" value="aa-tRNA-synth_II/BPL/LPL"/>
</dbReference>
<comment type="subcellular location">
    <subcellularLocation>
        <location evidence="1 10">Cytoplasm</location>
    </subcellularLocation>
</comment>
<organism evidence="12 13">
    <name type="scientific">Fusibacter bizertensis</name>
    <dbReference type="NCBI Taxonomy" id="1488331"/>
    <lineage>
        <taxon>Bacteria</taxon>
        <taxon>Bacillati</taxon>
        <taxon>Bacillota</taxon>
        <taxon>Clostridia</taxon>
        <taxon>Eubacteriales</taxon>
        <taxon>Eubacteriales Family XII. Incertae Sedis</taxon>
        <taxon>Fusibacter</taxon>
    </lineage>
</organism>
<keyword evidence="5 10" id="KW-0547">Nucleotide-binding</keyword>
<evidence type="ECO:0000256" key="4">
    <source>
        <dbReference type="ARBA" id="ARBA00022598"/>
    </source>
</evidence>
<dbReference type="CDD" id="cd00861">
    <property type="entry name" value="ProRS_anticodon_short"/>
    <property type="match status" value="1"/>
</dbReference>
<dbReference type="NCBIfam" id="NF006625">
    <property type="entry name" value="PRK09194.1"/>
    <property type="match status" value="1"/>
</dbReference>
<keyword evidence="3 10" id="KW-0963">Cytoplasm</keyword>
<dbReference type="InterPro" id="IPR033730">
    <property type="entry name" value="ProRS_core_prok"/>
</dbReference>
<dbReference type="InterPro" id="IPR036621">
    <property type="entry name" value="Anticodon-bd_dom_sf"/>
</dbReference>
<dbReference type="InterPro" id="IPR050062">
    <property type="entry name" value="Pro-tRNA_synthetase"/>
</dbReference>
<dbReference type="InterPro" id="IPR002314">
    <property type="entry name" value="aa-tRNA-synt_IIb"/>
</dbReference>
<evidence type="ECO:0000256" key="10">
    <source>
        <dbReference type="HAMAP-Rule" id="MF_01569"/>
    </source>
</evidence>
<dbReference type="CDD" id="cd00779">
    <property type="entry name" value="ProRS_core_prok"/>
    <property type="match status" value="1"/>
</dbReference>
<keyword evidence="8 10" id="KW-0030">Aminoacyl-tRNA synthetase</keyword>
<dbReference type="Proteomes" id="UP001158045">
    <property type="component" value="Unassembled WGS sequence"/>
</dbReference>
<comment type="caution">
    <text evidence="12">The sequence shown here is derived from an EMBL/GenBank/DDBJ whole genome shotgun (WGS) entry which is preliminary data.</text>
</comment>
<keyword evidence="4 10" id="KW-0436">Ligase</keyword>
<dbReference type="InterPro" id="IPR036754">
    <property type="entry name" value="YbaK/aa-tRNA-synt-asso_dom_sf"/>
</dbReference>
<dbReference type="Gene3D" id="3.40.50.800">
    <property type="entry name" value="Anticodon-binding domain"/>
    <property type="match status" value="1"/>
</dbReference>
<dbReference type="EMBL" id="JARYZI010000009">
    <property type="protein sequence ID" value="MDH8679146.1"/>
    <property type="molecule type" value="Genomic_DNA"/>
</dbReference>
<evidence type="ECO:0000313" key="12">
    <source>
        <dbReference type="EMBL" id="MDH8679146.1"/>
    </source>
</evidence>
<dbReference type="Gene3D" id="3.30.930.10">
    <property type="entry name" value="Bira Bifunctional Protein, Domain 2"/>
    <property type="match status" value="2"/>
</dbReference>
<sequence>MKMSNLYMPTLREVPSDADIMSAQLLLRSGMIRKLVSGVYSFLPLGFRVMKNIEQIVREEMDAHGAQEVLMSAIQPREIWDASNRWENFGPEMFKLKDRHDREFCLGPTHEEYFTFMINNELKSYKQLPLNLYQIQTKYRDERRPRFGLVRAREFIMKDAYTFDTDVEGMEKSYANMATAYTKAFDRMGFKYKVVLGDSGNMGGSISHEYIAITPSGESTIAYCDHCDFAATDEVAPANFKMSSSDTQVLPCEEVHTPNIKTIEELEAFFKIDASQFIKTLLLKKEDDSRIFAVMIPGNRQLSLVKLSKLVDVSEDELLMLAEDEIYPLAGSLLGFAGPIGLKENVEIIADQRVFDIKNAICGANKKDYHLINVNLESNLYKIGADLVQVEANDSCPNCNSPLSIDRGTEVGNIFQLGDKYSKAMNATFLDKDGKAKHFIMGSYGIGISRCVSAVVEQCYDEKGIIWPMAIAPYKVLITIVNIKNELQTQKAFELYESLQKKGISVMIDDRNERAGVKFTDADLIGIPLRVTVGKAIDEGKVEFSKREDCVKEEVQFEEVVSKVSMLINNL</sequence>
<dbReference type="EC" id="6.1.1.15" evidence="10"/>
<dbReference type="InterPro" id="IPR004154">
    <property type="entry name" value="Anticodon-bd"/>
</dbReference>
<dbReference type="InterPro" id="IPR006195">
    <property type="entry name" value="aa-tRNA-synth_II"/>
</dbReference>
<dbReference type="GO" id="GO:0004827">
    <property type="term" value="F:proline-tRNA ligase activity"/>
    <property type="evidence" value="ECO:0007669"/>
    <property type="project" value="UniProtKB-EC"/>
</dbReference>
<evidence type="ECO:0000256" key="3">
    <source>
        <dbReference type="ARBA" id="ARBA00022490"/>
    </source>
</evidence>
<evidence type="ECO:0000259" key="11">
    <source>
        <dbReference type="PROSITE" id="PS50862"/>
    </source>
</evidence>
<evidence type="ECO:0000256" key="9">
    <source>
        <dbReference type="ARBA" id="ARBA00047671"/>
    </source>
</evidence>
<dbReference type="SUPFAM" id="SSF52954">
    <property type="entry name" value="Class II aaRS ABD-related"/>
    <property type="match status" value="1"/>
</dbReference>
<evidence type="ECO:0000256" key="7">
    <source>
        <dbReference type="ARBA" id="ARBA00022917"/>
    </source>
</evidence>
<comment type="subunit">
    <text evidence="2 10">Homodimer.</text>
</comment>
<dbReference type="PRINTS" id="PR01046">
    <property type="entry name" value="TRNASYNTHPRO"/>
</dbReference>
<dbReference type="PANTHER" id="PTHR42753">
    <property type="entry name" value="MITOCHONDRIAL RIBOSOME PROTEIN L39/PROLYL-TRNA LIGASE FAMILY MEMBER"/>
    <property type="match status" value="1"/>
</dbReference>
<dbReference type="Pfam" id="PF00587">
    <property type="entry name" value="tRNA-synt_2b"/>
    <property type="match status" value="1"/>
</dbReference>
<keyword evidence="6 10" id="KW-0067">ATP-binding</keyword>
<keyword evidence="13" id="KW-1185">Reference proteome</keyword>
<dbReference type="RefSeq" id="WP_281095043.1">
    <property type="nucleotide sequence ID" value="NZ_JARYZI010000009.1"/>
</dbReference>
<evidence type="ECO:0000256" key="6">
    <source>
        <dbReference type="ARBA" id="ARBA00022840"/>
    </source>
</evidence>
<dbReference type="PANTHER" id="PTHR42753:SF2">
    <property type="entry name" value="PROLINE--TRNA LIGASE"/>
    <property type="match status" value="1"/>
</dbReference>
<dbReference type="CDD" id="cd04334">
    <property type="entry name" value="ProRS-INS"/>
    <property type="match status" value="1"/>
</dbReference>
<comment type="function">
    <text evidence="10">Catalyzes the attachment of proline to tRNA(Pro) in a two-step reaction: proline is first activated by ATP to form Pro-AMP and then transferred to the acceptor end of tRNA(Pro). As ProRS can inadvertently accommodate and process non-cognate amino acids such as alanine and cysteine, to avoid such errors it has two additional distinct editing activities against alanine. One activity is designated as 'pretransfer' editing and involves the tRNA(Pro)-independent hydrolysis of activated Ala-AMP. The other activity is designated 'posttransfer' editing and involves deacylation of mischarged Ala-tRNA(Pro). The misacylated Cys-tRNA(Pro) is not edited by ProRS.</text>
</comment>
<evidence type="ECO:0000256" key="5">
    <source>
        <dbReference type="ARBA" id="ARBA00022741"/>
    </source>
</evidence>
<accession>A0ABT6NFE6</accession>
<dbReference type="InterPro" id="IPR002316">
    <property type="entry name" value="Pro-tRNA-ligase_IIa"/>
</dbReference>
<evidence type="ECO:0000313" key="13">
    <source>
        <dbReference type="Proteomes" id="UP001158045"/>
    </source>
</evidence>
<dbReference type="InterPro" id="IPR004500">
    <property type="entry name" value="Pro-tRNA-synth_IIa_bac-type"/>
</dbReference>
<dbReference type="InterPro" id="IPR044140">
    <property type="entry name" value="ProRS_anticodon_short"/>
</dbReference>
<reference evidence="12 13" key="1">
    <citation type="submission" date="2023-04" db="EMBL/GenBank/DDBJ databases">
        <title>Fusibacter bizertensis strain WBS, isolated from littoral bottom sediments of the Arctic seas - biochemical and genomic analysis.</title>
        <authorList>
            <person name="Brioukhanov A.L."/>
        </authorList>
    </citation>
    <scope>NUCLEOTIDE SEQUENCE [LARGE SCALE GENOMIC DNA]</scope>
    <source>
        <strain evidence="12 13">WBS</strain>
    </source>
</reference>
<dbReference type="InterPro" id="IPR007214">
    <property type="entry name" value="YbaK/aa-tRNA-synth-assoc-dom"/>
</dbReference>
<comment type="similarity">
    <text evidence="10">Belongs to the class-II aminoacyl-tRNA synthetase family. ProS type 1 subfamily.</text>
</comment>
<feature type="domain" description="Aminoacyl-transfer RNA synthetases class-II family profile" evidence="11">
    <location>
        <begin position="33"/>
        <end position="468"/>
    </location>
</feature>
<comment type="domain">
    <text evidence="10">Consists of three domains: the N-terminal catalytic domain, the editing domain and the C-terminal anticodon-binding domain.</text>
</comment>
<dbReference type="SUPFAM" id="SSF55681">
    <property type="entry name" value="Class II aaRS and biotin synthetases"/>
    <property type="match status" value="1"/>
</dbReference>